<dbReference type="InterPro" id="IPR032806">
    <property type="entry name" value="YbfD_N"/>
</dbReference>
<keyword evidence="1" id="KW-1133">Transmembrane helix</keyword>
<proteinExistence type="predicted"/>
<feature type="transmembrane region" description="Helical" evidence="1">
    <location>
        <begin position="21"/>
        <end position="41"/>
    </location>
</feature>
<comment type="caution">
    <text evidence="3">The sequence shown here is derived from an EMBL/GenBank/DDBJ whole genome shotgun (WGS) entry which is preliminary data.</text>
</comment>
<reference evidence="4" key="1">
    <citation type="submission" date="2017-08" db="EMBL/GenBank/DDBJ databases">
        <title>A dynamic microbial community with high functional redundancy inhabits the cold, oxic subseafloor aquifer.</title>
        <authorList>
            <person name="Tully B.J."/>
            <person name="Wheat C.G."/>
            <person name="Glazer B.T."/>
            <person name="Huber J.A."/>
        </authorList>
    </citation>
    <scope>NUCLEOTIDE SEQUENCE [LARGE SCALE GENOMIC DNA]</scope>
</reference>
<dbReference type="Proteomes" id="UP000217838">
    <property type="component" value="Unassembled WGS sequence"/>
</dbReference>
<feature type="transmembrane region" description="Helical" evidence="1">
    <location>
        <begin position="53"/>
        <end position="75"/>
    </location>
</feature>
<sequence>MLLEYFSVIEDPRLDRSKRYPLVHILILSFVFILAGQNIWHQIQAFCEETLDWFSEFLNTSLGVSSLIFFCMFFLC</sequence>
<keyword evidence="1" id="KW-0472">Membrane</keyword>
<gene>
    <name evidence="3" type="ORF">COB11_08075</name>
</gene>
<keyword evidence="1" id="KW-0812">Transmembrane</keyword>
<evidence type="ECO:0000256" key="1">
    <source>
        <dbReference type="SAM" id="Phobius"/>
    </source>
</evidence>
<protein>
    <recommendedName>
        <fullName evidence="2">H repeat-associated protein N-terminal domain-containing protein</fullName>
    </recommendedName>
</protein>
<evidence type="ECO:0000313" key="3">
    <source>
        <dbReference type="EMBL" id="PCI91861.1"/>
    </source>
</evidence>
<organism evidence="3 4">
    <name type="scientific">Aerophobetes bacterium</name>
    <dbReference type="NCBI Taxonomy" id="2030807"/>
    <lineage>
        <taxon>Bacteria</taxon>
        <taxon>Candidatus Aerophobota</taxon>
    </lineage>
</organism>
<dbReference type="Pfam" id="PF13808">
    <property type="entry name" value="DDE_Tnp_1_assoc"/>
    <property type="match status" value="1"/>
</dbReference>
<accession>A0A2A4YB14</accession>
<dbReference type="EMBL" id="NVUU01000123">
    <property type="protein sequence ID" value="PCI91861.1"/>
    <property type="molecule type" value="Genomic_DNA"/>
</dbReference>
<feature type="domain" description="H repeat-associated protein N-terminal" evidence="2">
    <location>
        <begin position="3"/>
        <end position="66"/>
    </location>
</feature>
<evidence type="ECO:0000313" key="4">
    <source>
        <dbReference type="Proteomes" id="UP000217838"/>
    </source>
</evidence>
<evidence type="ECO:0000259" key="2">
    <source>
        <dbReference type="Pfam" id="PF13808"/>
    </source>
</evidence>
<name>A0A2A4YB14_UNCAE</name>
<dbReference type="AlphaFoldDB" id="A0A2A4YB14"/>